<keyword evidence="1" id="KW-0812">Transmembrane</keyword>
<dbReference type="HOGENOM" id="CLU_028670_0_0_5"/>
<evidence type="ECO:0000256" key="1">
    <source>
        <dbReference type="SAM" id="Phobius"/>
    </source>
</evidence>
<dbReference type="STRING" id="258594.RPA1035"/>
<feature type="transmembrane region" description="Helical" evidence="1">
    <location>
        <begin position="274"/>
        <end position="297"/>
    </location>
</feature>
<dbReference type="Pfam" id="PF13231">
    <property type="entry name" value="PMT_2"/>
    <property type="match status" value="1"/>
</dbReference>
<proteinExistence type="predicted"/>
<feature type="transmembrane region" description="Helical" evidence="1">
    <location>
        <begin position="41"/>
        <end position="64"/>
    </location>
</feature>
<organism evidence="3">
    <name type="scientific">Rhodopseudomonas palustris (strain ATCC BAA-98 / CGA009)</name>
    <dbReference type="NCBI Taxonomy" id="258594"/>
    <lineage>
        <taxon>Bacteria</taxon>
        <taxon>Pseudomonadati</taxon>
        <taxon>Pseudomonadota</taxon>
        <taxon>Alphaproteobacteria</taxon>
        <taxon>Hyphomicrobiales</taxon>
        <taxon>Nitrobacteraceae</taxon>
        <taxon>Rhodopseudomonas</taxon>
    </lineage>
</organism>
<feature type="transmembrane region" description="Helical" evidence="1">
    <location>
        <begin position="223"/>
        <end position="246"/>
    </location>
</feature>
<reference evidence="3" key="1">
    <citation type="journal article" date="2004" name="Nat. Biotechnol.">
        <title>Complete genome sequence of the metabolically versatile photosynthetic bacterium Rhodopseudomonas palustris.</title>
        <authorList>
            <person name="Larimer F.W."/>
            <person name="Chain P."/>
            <person name="Hauser L."/>
            <person name="Lamerdin J."/>
            <person name="Malfatti S."/>
            <person name="Do L."/>
            <person name="Land M.L."/>
            <person name="Pelletier D.A."/>
            <person name="Beatty J.T."/>
            <person name="Lang A.S."/>
            <person name="Tabita F.R."/>
            <person name="Gibson J.L."/>
            <person name="Hanson T.E."/>
            <person name="Bobst C."/>
            <person name="Torres J.L."/>
            <person name="Peres C."/>
            <person name="Harrison F.H."/>
            <person name="Gibson J."/>
            <person name="Harwood C.S."/>
        </authorList>
    </citation>
    <scope>NUCLEOTIDE SEQUENCE [LARGE SCALE GENOMIC DNA]</scope>
    <source>
        <strain evidence="3">CGA009</strain>
    </source>
</reference>
<name>Q6NAZ5_RHOPA</name>
<protein>
    <recommendedName>
        <fullName evidence="2">Glycosyltransferase RgtA/B/C/D-like domain-containing protein</fullName>
    </recommendedName>
</protein>
<feature type="transmembrane region" description="Helical" evidence="1">
    <location>
        <begin position="137"/>
        <end position="163"/>
    </location>
</feature>
<feature type="transmembrane region" description="Helical" evidence="1">
    <location>
        <begin position="379"/>
        <end position="398"/>
    </location>
</feature>
<accession>Q6NAZ5</accession>
<evidence type="ECO:0000259" key="2">
    <source>
        <dbReference type="Pfam" id="PF13231"/>
    </source>
</evidence>
<feature type="transmembrane region" description="Helical" evidence="1">
    <location>
        <begin position="348"/>
        <end position="367"/>
    </location>
</feature>
<feature type="transmembrane region" description="Helical" evidence="1">
    <location>
        <begin position="183"/>
        <end position="216"/>
    </location>
</feature>
<feature type="transmembrane region" description="Helical" evidence="1">
    <location>
        <begin position="107"/>
        <end position="125"/>
    </location>
</feature>
<sequence length="527" mass="56573">MSAAAPVARAAAGLYHGQTEFRWPHMRFASLIVELIRARPLLVFWLVVCAQALLWILVPTLFYASPPGDVAVVLAYGREYQVGTDLGPPLAFWLADVAYRAAGNHMIGVYALAQLCFVVTFYALFQLARAVVGPQYAVVAVLLTSTVTAFAGSGVEFGPLILARPLWALVLWHGWQVIGQHRRAAWFALSIEIGLLLLTTVAAPALLVLPLAFALANARCRRALVSLDTVFALLVIAVLALPYGVWLLRADQFALPALPTTAELGDRALLGLKLFGGLAISLAGIALLAVLNIGRFAPKHHDAPMIARPPVDPLARQFVYVFALVPPIVASIAAAVFGLGHVVGGPGVVLLLAGLAVMILIGDVLYLHRQRLLRSAWAALIAAPAVVVIFTVVVQPWLSRTEVPTSLPAKQMAQFFADSFERRTGKPLPAVAGDPQLASLIALAPSRPHLFLDATPARTPWVTQGDFDRNGGVVVWRAADTAGKPPDDIAQRFPGIVPELPRGFDRMISGRQPLLRIGWAIVRPKAP</sequence>
<keyword evidence="1" id="KW-1133">Transmembrane helix</keyword>
<dbReference type="AlphaFoldDB" id="Q6NAZ5"/>
<dbReference type="EMBL" id="BX572596">
    <property type="protein sequence ID" value="CAE26478.1"/>
    <property type="molecule type" value="Genomic_DNA"/>
</dbReference>
<gene>
    <name evidence="3" type="ordered locus">RPA1035</name>
</gene>
<evidence type="ECO:0000313" key="3">
    <source>
        <dbReference type="EMBL" id="CAE26478.1"/>
    </source>
</evidence>
<feature type="domain" description="Glycosyltransferase RgtA/B/C/D-like" evidence="2">
    <location>
        <begin position="88"/>
        <end position="246"/>
    </location>
</feature>
<keyword evidence="1" id="KW-0472">Membrane</keyword>
<dbReference type="eggNOG" id="COG1807">
    <property type="taxonomic scope" value="Bacteria"/>
</dbReference>
<dbReference type="InterPro" id="IPR038731">
    <property type="entry name" value="RgtA/B/C-like"/>
</dbReference>
<feature type="transmembrane region" description="Helical" evidence="1">
    <location>
        <begin position="318"/>
        <end position="342"/>
    </location>
</feature>